<dbReference type="EMBL" id="JAURUP010000002">
    <property type="protein sequence ID" value="MDP9749884.1"/>
    <property type="molecule type" value="Genomic_DNA"/>
</dbReference>
<evidence type="ECO:0000256" key="1">
    <source>
        <dbReference type="ARBA" id="ARBA00001966"/>
    </source>
</evidence>
<dbReference type="PANTHER" id="PTHR11228:SF7">
    <property type="entry name" value="PQQA PEPTIDE CYCLASE"/>
    <property type="match status" value="1"/>
</dbReference>
<comment type="cofactor">
    <cofactor evidence="1">
        <name>[4Fe-4S] cluster</name>
        <dbReference type="ChEBI" id="CHEBI:49883"/>
    </cofactor>
</comment>
<organism evidence="8 9">
    <name type="scientific">Thermoanaerobacter pentosaceus</name>
    <dbReference type="NCBI Taxonomy" id="694059"/>
    <lineage>
        <taxon>Bacteria</taxon>
        <taxon>Bacillati</taxon>
        <taxon>Bacillota</taxon>
        <taxon>Clostridia</taxon>
        <taxon>Thermoanaerobacterales</taxon>
        <taxon>Thermoanaerobacteraceae</taxon>
        <taxon>Thermoanaerobacter</taxon>
    </lineage>
</organism>
<dbReference type="InterPro" id="IPR050377">
    <property type="entry name" value="Radical_SAM_PqqE_MftC-like"/>
</dbReference>
<dbReference type="InterPro" id="IPR058240">
    <property type="entry name" value="rSAM_sf"/>
</dbReference>
<keyword evidence="6" id="KW-0411">Iron-sulfur</keyword>
<dbReference type="PROSITE" id="PS51918">
    <property type="entry name" value="RADICAL_SAM"/>
    <property type="match status" value="1"/>
</dbReference>
<evidence type="ECO:0000259" key="7">
    <source>
        <dbReference type="PROSITE" id="PS51918"/>
    </source>
</evidence>
<dbReference type="SFLD" id="SFLDS00029">
    <property type="entry name" value="Radical_SAM"/>
    <property type="match status" value="1"/>
</dbReference>
<keyword evidence="5" id="KW-0408">Iron</keyword>
<name>A0ABT9M1A6_9THEO</name>
<evidence type="ECO:0000256" key="2">
    <source>
        <dbReference type="ARBA" id="ARBA00022485"/>
    </source>
</evidence>
<dbReference type="InterPro" id="IPR006638">
    <property type="entry name" value="Elp3/MiaA/NifB-like_rSAM"/>
</dbReference>
<keyword evidence="3" id="KW-0949">S-adenosyl-L-methionine</keyword>
<dbReference type="InterPro" id="IPR007197">
    <property type="entry name" value="rSAM"/>
</dbReference>
<dbReference type="Gene3D" id="3.20.20.70">
    <property type="entry name" value="Aldolase class I"/>
    <property type="match status" value="1"/>
</dbReference>
<dbReference type="SFLD" id="SFLDG01386">
    <property type="entry name" value="main_SPASM_domain-containing"/>
    <property type="match status" value="1"/>
</dbReference>
<dbReference type="PANTHER" id="PTHR11228">
    <property type="entry name" value="RADICAL SAM DOMAIN PROTEIN"/>
    <property type="match status" value="1"/>
</dbReference>
<keyword evidence="2" id="KW-0004">4Fe-4S</keyword>
<dbReference type="SMART" id="SM00729">
    <property type="entry name" value="Elp3"/>
    <property type="match status" value="1"/>
</dbReference>
<dbReference type="NCBIfam" id="TIGR04085">
    <property type="entry name" value="rSAM_more_4Fe4S"/>
    <property type="match status" value="1"/>
</dbReference>
<evidence type="ECO:0000256" key="5">
    <source>
        <dbReference type="ARBA" id="ARBA00023004"/>
    </source>
</evidence>
<dbReference type="CDD" id="cd01335">
    <property type="entry name" value="Radical_SAM"/>
    <property type="match status" value="1"/>
</dbReference>
<evidence type="ECO:0000256" key="6">
    <source>
        <dbReference type="ARBA" id="ARBA00023014"/>
    </source>
</evidence>
<dbReference type="SFLD" id="SFLDG01387">
    <property type="entry name" value="BtrN-like_SPASM_domain_contain"/>
    <property type="match status" value="1"/>
</dbReference>
<proteinExistence type="predicted"/>
<evidence type="ECO:0000256" key="3">
    <source>
        <dbReference type="ARBA" id="ARBA00022691"/>
    </source>
</evidence>
<dbReference type="InterPro" id="IPR023885">
    <property type="entry name" value="4Fe4S-binding_SPASM_dom"/>
</dbReference>
<dbReference type="Pfam" id="PF13186">
    <property type="entry name" value="SPASM"/>
    <property type="match status" value="1"/>
</dbReference>
<gene>
    <name evidence="8" type="ORF">J2S24_000348</name>
</gene>
<dbReference type="RefSeq" id="WP_038002084.1">
    <property type="nucleotide sequence ID" value="NZ_JAURUP010000002.1"/>
</dbReference>
<dbReference type="InterPro" id="IPR034391">
    <property type="entry name" value="AdoMet-like_SPASM_containing"/>
</dbReference>
<feature type="domain" description="Radical SAM core" evidence="7">
    <location>
        <begin position="82"/>
        <end position="299"/>
    </location>
</feature>
<keyword evidence="9" id="KW-1185">Reference proteome</keyword>
<dbReference type="Pfam" id="PF04055">
    <property type="entry name" value="Radical_SAM"/>
    <property type="match status" value="1"/>
</dbReference>
<reference evidence="8 9" key="1">
    <citation type="submission" date="2023-07" db="EMBL/GenBank/DDBJ databases">
        <title>Genomic Encyclopedia of Type Strains, Phase IV (KMG-IV): sequencing the most valuable type-strain genomes for metagenomic binning, comparative biology and taxonomic classification.</title>
        <authorList>
            <person name="Goeker M."/>
        </authorList>
    </citation>
    <scope>NUCLEOTIDE SEQUENCE [LARGE SCALE GENOMIC DNA]</scope>
    <source>
        <strain evidence="8 9">DSM 25963</strain>
    </source>
</reference>
<dbReference type="SFLD" id="SFLDG01067">
    <property type="entry name" value="SPASM/twitch_domain_containing"/>
    <property type="match status" value="1"/>
</dbReference>
<dbReference type="InterPro" id="IPR013785">
    <property type="entry name" value="Aldolase_TIM"/>
</dbReference>
<accession>A0ABT9M1A6</accession>
<evidence type="ECO:0000256" key="4">
    <source>
        <dbReference type="ARBA" id="ARBA00022723"/>
    </source>
</evidence>
<dbReference type="SUPFAM" id="SSF102114">
    <property type="entry name" value="Radical SAM enzymes"/>
    <property type="match status" value="1"/>
</dbReference>
<keyword evidence="4" id="KW-0479">Metal-binding</keyword>
<protein>
    <submittedName>
        <fullName evidence="8">Radical SAM protein with 4Fe4S-binding SPASM domain</fullName>
    </submittedName>
</protein>
<evidence type="ECO:0000313" key="8">
    <source>
        <dbReference type="EMBL" id="MDP9749884.1"/>
    </source>
</evidence>
<evidence type="ECO:0000313" key="9">
    <source>
        <dbReference type="Proteomes" id="UP001223886"/>
    </source>
</evidence>
<dbReference type="Proteomes" id="UP001223886">
    <property type="component" value="Unassembled WGS sequence"/>
</dbReference>
<sequence>MRVKVVPYPTTILFNIEGIDIIGNYKTGSMVGLSDKGFHFIRKALNGESILMEDLDADDIELLKALFKYEIVHDDSNHIEGKNEIDSAYLHITNKCNLHCIGCYSRDNARNKEEDLSLEIIKHIIEELKKYSLKNLIISGGEPFLRNDLDEIVKYAKEEIMVEKVVIITNSTIIKESVLYNIKPYVDYIAVSIDGFNGENATYLRDSGIFNKVIQTIKLIKSSGISVNILPTLHKKNIYHIEEYIKLAKSLNVSVSFSLLTCNFNNLKECKDFVPSTSELIYLGKYLSDKIGKNDISVENISVEVKRSCEAGKKLISIAANGDVYPCHMLHVGEFSFGNIVNTSLEEVLNSSNARRFRDLHVDDFKECKNCKYRYLCGGGCRANAFYSFHTLFGKDSYCSMYTEYYKYVVNMLKSLKREKNKIV</sequence>
<comment type="caution">
    <text evidence="8">The sequence shown here is derived from an EMBL/GenBank/DDBJ whole genome shotgun (WGS) entry which is preliminary data.</text>
</comment>